<proteinExistence type="inferred from homology"/>
<dbReference type="EMBL" id="MTAC01000016">
    <property type="protein sequence ID" value="OSI34348.1"/>
    <property type="molecule type" value="Genomic_DNA"/>
</dbReference>
<keyword evidence="6 9" id="KW-0378">Hydrolase</keyword>
<keyword evidence="4 9" id="KW-0479">Metal-binding</keyword>
<gene>
    <name evidence="9" type="primary">cas2</name>
    <name evidence="10" type="ORF">BV913_07330</name>
</gene>
<keyword evidence="8 9" id="KW-0051">Antiviral defense</keyword>
<dbReference type="GO" id="GO:0004519">
    <property type="term" value="F:endonuclease activity"/>
    <property type="evidence" value="ECO:0007669"/>
    <property type="project" value="UniProtKB-KW"/>
</dbReference>
<evidence type="ECO:0000313" key="10">
    <source>
        <dbReference type="EMBL" id="OSI34348.1"/>
    </source>
</evidence>
<feature type="binding site" evidence="9">
    <location>
        <position position="8"/>
    </location>
    <ligand>
        <name>Mg(2+)</name>
        <dbReference type="ChEBI" id="CHEBI:18420"/>
        <note>catalytic</note>
    </ligand>
</feature>
<evidence type="ECO:0000313" key="11">
    <source>
        <dbReference type="Proteomes" id="UP000193346"/>
    </source>
</evidence>
<dbReference type="CDD" id="cd09725">
    <property type="entry name" value="Cas2_I_II_III"/>
    <property type="match status" value="1"/>
</dbReference>
<dbReference type="RefSeq" id="WP_085418486.1">
    <property type="nucleotide sequence ID" value="NZ_CP091509.1"/>
</dbReference>
<dbReference type="SUPFAM" id="SSF143430">
    <property type="entry name" value="TTP0101/SSO1404-like"/>
    <property type="match status" value="1"/>
</dbReference>
<dbReference type="EC" id="3.1.-.-" evidence="9"/>
<dbReference type="NCBIfam" id="TIGR01573">
    <property type="entry name" value="cas2"/>
    <property type="match status" value="1"/>
</dbReference>
<sequence>MKWLIAYDITCPKRLQKIYRCLCNHALPLQDSVFLLKGSEADYQACHQDLIPQIHPKEDNLRIYALPEHTPIVHFGKRPLPEGIVWSGIALQIMPLPAITDTTQEQK</sequence>
<dbReference type="InterPro" id="IPR019199">
    <property type="entry name" value="Virulence_VapD/CRISPR_Cas2"/>
</dbReference>
<keyword evidence="7 9" id="KW-0460">Magnesium</keyword>
<comment type="caution">
    <text evidence="10">The sequence shown here is derived from an EMBL/GenBank/DDBJ whole genome shotgun (WGS) entry which is preliminary data.</text>
</comment>
<reference evidence="10 11" key="1">
    <citation type="submission" date="2017-01" db="EMBL/GenBank/DDBJ databases">
        <authorList>
            <person name="Wolfgang W.J."/>
            <person name="Cole J."/>
            <person name="Wroblewski D."/>
            <person name="Mcginnis J."/>
            <person name="Musser K.A."/>
        </authorList>
    </citation>
    <scope>NUCLEOTIDE SEQUENCE [LARGE SCALE GENOMIC DNA]</scope>
    <source>
        <strain evidence="10 11">93087</strain>
    </source>
</reference>
<evidence type="ECO:0000256" key="6">
    <source>
        <dbReference type="ARBA" id="ARBA00022801"/>
    </source>
</evidence>
<keyword evidence="3 9" id="KW-0540">Nuclease</keyword>
<evidence type="ECO:0000256" key="7">
    <source>
        <dbReference type="ARBA" id="ARBA00022842"/>
    </source>
</evidence>
<dbReference type="Gene3D" id="3.30.70.240">
    <property type="match status" value="1"/>
</dbReference>
<dbReference type="Proteomes" id="UP000193346">
    <property type="component" value="Unassembled WGS sequence"/>
</dbReference>
<evidence type="ECO:0000256" key="2">
    <source>
        <dbReference type="ARBA" id="ARBA00009959"/>
    </source>
</evidence>
<comment type="subunit">
    <text evidence="9">Homodimer, forms a heterotetramer with a Cas1 homodimer.</text>
</comment>
<comment type="cofactor">
    <cofactor evidence="1 9">
        <name>Mg(2+)</name>
        <dbReference type="ChEBI" id="CHEBI:18420"/>
    </cofactor>
</comment>
<protein>
    <recommendedName>
        <fullName evidence="9">CRISPR-associated endoribonuclease Cas2</fullName>
        <ecNumber evidence="9">3.1.-.-</ecNumber>
    </recommendedName>
</protein>
<evidence type="ECO:0000256" key="9">
    <source>
        <dbReference type="HAMAP-Rule" id="MF_01471"/>
    </source>
</evidence>
<organism evidence="10 11">
    <name type="scientific">Neisseria dumasiana</name>
    <dbReference type="NCBI Taxonomy" id="1931275"/>
    <lineage>
        <taxon>Bacteria</taxon>
        <taxon>Pseudomonadati</taxon>
        <taxon>Pseudomonadota</taxon>
        <taxon>Betaproteobacteria</taxon>
        <taxon>Neisseriales</taxon>
        <taxon>Neisseriaceae</taxon>
        <taxon>Neisseria</taxon>
    </lineage>
</organism>
<dbReference type="Pfam" id="PF09827">
    <property type="entry name" value="CRISPR_Cas2"/>
    <property type="match status" value="1"/>
</dbReference>
<dbReference type="InterPro" id="IPR021127">
    <property type="entry name" value="CRISPR_associated_Cas2"/>
</dbReference>
<name>A0ABX3WKL2_9NEIS</name>
<dbReference type="HAMAP" id="MF_01471">
    <property type="entry name" value="Cas2"/>
    <property type="match status" value="1"/>
</dbReference>
<evidence type="ECO:0000256" key="5">
    <source>
        <dbReference type="ARBA" id="ARBA00022759"/>
    </source>
</evidence>
<comment type="function">
    <text evidence="9">CRISPR (clustered regularly interspaced short palindromic repeat), is an adaptive immune system that provides protection against mobile genetic elements (viruses, transposable elements and conjugative plasmids). CRISPR clusters contain sequences complementary to antecedent mobile elements and target invading nucleic acids. CRISPR clusters are transcribed and processed into CRISPR RNA (crRNA). Functions as a ssRNA-specific endoribonuclease. Involved in the integration of spacer DNA into the CRISPR cassette.</text>
</comment>
<keyword evidence="5 9" id="KW-0255">Endonuclease</keyword>
<evidence type="ECO:0000256" key="1">
    <source>
        <dbReference type="ARBA" id="ARBA00001946"/>
    </source>
</evidence>
<comment type="similarity">
    <text evidence="2 9">Belongs to the CRISPR-associated endoribonuclease Cas2 protein family.</text>
</comment>
<evidence type="ECO:0000256" key="4">
    <source>
        <dbReference type="ARBA" id="ARBA00022723"/>
    </source>
</evidence>
<accession>A0ABX3WKL2</accession>
<keyword evidence="11" id="KW-1185">Reference proteome</keyword>
<evidence type="ECO:0000256" key="8">
    <source>
        <dbReference type="ARBA" id="ARBA00023118"/>
    </source>
</evidence>
<evidence type="ECO:0000256" key="3">
    <source>
        <dbReference type="ARBA" id="ARBA00022722"/>
    </source>
</evidence>